<evidence type="ECO:0000313" key="3">
    <source>
        <dbReference type="Proteomes" id="UP000523007"/>
    </source>
</evidence>
<reference evidence="2 3" key="1">
    <citation type="submission" date="2020-08" db="EMBL/GenBank/DDBJ databases">
        <title>Sequencing the genomes of 1000 actinobacteria strains.</title>
        <authorList>
            <person name="Klenk H.-P."/>
        </authorList>
    </citation>
    <scope>NUCLEOTIDE SEQUENCE [LARGE SCALE GENOMIC DNA]</scope>
    <source>
        <strain evidence="2 3">DSM 102030</strain>
    </source>
</reference>
<accession>A0A7W7RED1</accession>
<name>A0A7W7RED1_9ACTN</name>
<keyword evidence="3" id="KW-1185">Reference proteome</keyword>
<dbReference type="Proteomes" id="UP000523007">
    <property type="component" value="Unassembled WGS sequence"/>
</dbReference>
<sequence>MRARQAHAPTGEPATGRRGFRTAGLATAGGRSFGLLGMRVERVTECRTLSGAAPTQSTPPGSPGRVVPRDSPESARRTAVSESCCRRCPGRPARCPSRGLDPTGSTERRTNK</sequence>
<dbReference type="EMBL" id="JACHJT010000001">
    <property type="protein sequence ID" value="MBB4930354.1"/>
    <property type="molecule type" value="Genomic_DNA"/>
</dbReference>
<organism evidence="2 3">
    <name type="scientific">Lipingzhangella halophila</name>
    <dbReference type="NCBI Taxonomy" id="1783352"/>
    <lineage>
        <taxon>Bacteria</taxon>
        <taxon>Bacillati</taxon>
        <taxon>Actinomycetota</taxon>
        <taxon>Actinomycetes</taxon>
        <taxon>Streptosporangiales</taxon>
        <taxon>Nocardiopsidaceae</taxon>
        <taxon>Lipingzhangella</taxon>
    </lineage>
</organism>
<evidence type="ECO:0000256" key="1">
    <source>
        <dbReference type="SAM" id="MobiDB-lite"/>
    </source>
</evidence>
<protein>
    <submittedName>
        <fullName evidence="2">Uncharacterized protein</fullName>
    </submittedName>
</protein>
<feature type="compositionally biased region" description="Low complexity" evidence="1">
    <location>
        <begin position="90"/>
        <end position="99"/>
    </location>
</feature>
<gene>
    <name evidence="2" type="ORF">F4561_001174</name>
</gene>
<dbReference type="AlphaFoldDB" id="A0A7W7RED1"/>
<feature type="region of interest" description="Disordered" evidence="1">
    <location>
        <begin position="1"/>
        <end position="22"/>
    </location>
</feature>
<comment type="caution">
    <text evidence="2">The sequence shown here is derived from an EMBL/GenBank/DDBJ whole genome shotgun (WGS) entry which is preliminary data.</text>
</comment>
<feature type="compositionally biased region" description="Basic and acidic residues" evidence="1">
    <location>
        <begin position="67"/>
        <end position="76"/>
    </location>
</feature>
<proteinExistence type="predicted"/>
<evidence type="ECO:0000313" key="2">
    <source>
        <dbReference type="EMBL" id="MBB4930354.1"/>
    </source>
</evidence>
<feature type="region of interest" description="Disordered" evidence="1">
    <location>
        <begin position="49"/>
        <end position="112"/>
    </location>
</feature>